<evidence type="ECO:0000256" key="1">
    <source>
        <dbReference type="SAM" id="MobiDB-lite"/>
    </source>
</evidence>
<proteinExistence type="predicted"/>
<protein>
    <submittedName>
        <fullName evidence="2">Uncharacterized protein</fullName>
    </submittedName>
</protein>
<sequence length="105" mass="11410">MNSDLLEGASPGISGTVSETGWSNTCHVYPKALNSDNLQSGFRRTGIYPLDKNVVPNEQMIPADVFRSTDHTGAECDNVSNNNDATVEGGHNVLMMRFQFMSSGR</sequence>
<gene>
    <name evidence="2" type="ORF">KUTeg_018115</name>
</gene>
<evidence type="ECO:0000313" key="3">
    <source>
        <dbReference type="Proteomes" id="UP001217089"/>
    </source>
</evidence>
<keyword evidence="3" id="KW-1185">Reference proteome</keyword>
<feature type="region of interest" description="Disordered" evidence="1">
    <location>
        <begin position="1"/>
        <end position="21"/>
    </location>
</feature>
<reference evidence="2 3" key="1">
    <citation type="submission" date="2022-12" db="EMBL/GenBank/DDBJ databases">
        <title>Chromosome-level genome of Tegillarca granosa.</title>
        <authorList>
            <person name="Kim J."/>
        </authorList>
    </citation>
    <scope>NUCLEOTIDE SEQUENCE [LARGE SCALE GENOMIC DNA]</scope>
    <source>
        <strain evidence="2">Teg-2019</strain>
        <tissue evidence="2">Adductor muscle</tissue>
    </source>
</reference>
<comment type="caution">
    <text evidence="2">The sequence shown here is derived from an EMBL/GenBank/DDBJ whole genome shotgun (WGS) entry which is preliminary data.</text>
</comment>
<accession>A0ABQ9EKR9</accession>
<dbReference type="Proteomes" id="UP001217089">
    <property type="component" value="Unassembled WGS sequence"/>
</dbReference>
<name>A0ABQ9EKR9_TEGGR</name>
<organism evidence="2 3">
    <name type="scientific">Tegillarca granosa</name>
    <name type="common">Malaysian cockle</name>
    <name type="synonym">Anadara granosa</name>
    <dbReference type="NCBI Taxonomy" id="220873"/>
    <lineage>
        <taxon>Eukaryota</taxon>
        <taxon>Metazoa</taxon>
        <taxon>Spiralia</taxon>
        <taxon>Lophotrochozoa</taxon>
        <taxon>Mollusca</taxon>
        <taxon>Bivalvia</taxon>
        <taxon>Autobranchia</taxon>
        <taxon>Pteriomorphia</taxon>
        <taxon>Arcoida</taxon>
        <taxon>Arcoidea</taxon>
        <taxon>Arcidae</taxon>
        <taxon>Tegillarca</taxon>
    </lineage>
</organism>
<dbReference type="EMBL" id="JARBDR010000903">
    <property type="protein sequence ID" value="KAJ8304532.1"/>
    <property type="molecule type" value="Genomic_DNA"/>
</dbReference>
<evidence type="ECO:0000313" key="2">
    <source>
        <dbReference type="EMBL" id="KAJ8304532.1"/>
    </source>
</evidence>